<sequence>MKTVLITGSSSGIGKETAKLFQKKGWNVAATMRSPEKENELNNLENVKCFKLDVTDKDSIETAIEETIRYFEGIDVVVNNAGYGTKGLFEAANKEEAKDQFEVNVFGVMNVMWAILPYFRSKKDGTIINISSQSGVVGAPLNSIYNSTKFAIEGISESLMYELSAINVKIKLVLLSAVKSNFLSSTRFFKDPDLVEYSYFNNNVMSKMKEYLANGERPEVIAKDIYKAVSDGKNKLRYLAGNGVKPSYLFKKVLPFNIFKKIVYRRFGLVQKSN</sequence>
<dbReference type="PRINTS" id="PR00080">
    <property type="entry name" value="SDRFAMILY"/>
</dbReference>
<comment type="similarity">
    <text evidence="1 3">Belongs to the short-chain dehydrogenases/reductases (SDR) family.</text>
</comment>
<proteinExistence type="inferred from homology"/>
<dbReference type="PRINTS" id="PR00081">
    <property type="entry name" value="GDHRDH"/>
</dbReference>
<dbReference type="InterPro" id="IPR051911">
    <property type="entry name" value="SDR_oxidoreductase"/>
</dbReference>
<evidence type="ECO:0000256" key="1">
    <source>
        <dbReference type="ARBA" id="ARBA00006484"/>
    </source>
</evidence>
<dbReference type="Pfam" id="PF00106">
    <property type="entry name" value="adh_short"/>
    <property type="match status" value="1"/>
</dbReference>
<evidence type="ECO:0000256" key="2">
    <source>
        <dbReference type="ARBA" id="ARBA00023002"/>
    </source>
</evidence>
<name>A0A8A7KCN3_9FIRM</name>
<evidence type="ECO:0000313" key="4">
    <source>
        <dbReference type="EMBL" id="QTL99010.1"/>
    </source>
</evidence>
<dbReference type="InterPro" id="IPR002347">
    <property type="entry name" value="SDR_fam"/>
</dbReference>
<dbReference type="Gene3D" id="3.40.50.720">
    <property type="entry name" value="NAD(P)-binding Rossmann-like Domain"/>
    <property type="match status" value="1"/>
</dbReference>
<evidence type="ECO:0000256" key="3">
    <source>
        <dbReference type="RuleBase" id="RU000363"/>
    </source>
</evidence>
<gene>
    <name evidence="4" type="ORF">GM661_14090</name>
</gene>
<dbReference type="InterPro" id="IPR020904">
    <property type="entry name" value="Sc_DH/Rdtase_CS"/>
</dbReference>
<evidence type="ECO:0000313" key="5">
    <source>
        <dbReference type="Proteomes" id="UP000665020"/>
    </source>
</evidence>
<dbReference type="KEGG" id="ifn:GM661_14090"/>
<dbReference type="EMBL" id="CP046640">
    <property type="protein sequence ID" value="QTL99010.1"/>
    <property type="molecule type" value="Genomic_DNA"/>
</dbReference>
<dbReference type="CDD" id="cd05374">
    <property type="entry name" value="17beta-HSD-like_SDR_c"/>
    <property type="match status" value="1"/>
</dbReference>
<keyword evidence="5" id="KW-1185">Reference proteome</keyword>
<dbReference type="RefSeq" id="WP_230867406.1">
    <property type="nucleotide sequence ID" value="NZ_CP046640.1"/>
</dbReference>
<dbReference type="PANTHER" id="PTHR43976">
    <property type="entry name" value="SHORT CHAIN DEHYDROGENASE"/>
    <property type="match status" value="1"/>
</dbReference>
<dbReference type="PANTHER" id="PTHR43976:SF16">
    <property type="entry name" value="SHORT-CHAIN DEHYDROGENASE_REDUCTASE FAMILY PROTEIN"/>
    <property type="match status" value="1"/>
</dbReference>
<accession>A0A8A7KCN3</accession>
<reference evidence="4" key="1">
    <citation type="submission" date="2019-12" db="EMBL/GenBank/DDBJ databases">
        <authorList>
            <person name="zhang j."/>
            <person name="sun C.M."/>
        </authorList>
    </citation>
    <scope>NUCLEOTIDE SEQUENCE</scope>
    <source>
        <strain evidence="4">NS-1</strain>
    </source>
</reference>
<dbReference type="InterPro" id="IPR036291">
    <property type="entry name" value="NAD(P)-bd_dom_sf"/>
</dbReference>
<dbReference type="PROSITE" id="PS00061">
    <property type="entry name" value="ADH_SHORT"/>
    <property type="match status" value="1"/>
</dbReference>
<dbReference type="AlphaFoldDB" id="A0A8A7KCN3"/>
<protein>
    <submittedName>
        <fullName evidence="4">SDR family NAD(P)-dependent oxidoreductase</fullName>
    </submittedName>
</protein>
<dbReference type="Proteomes" id="UP000665020">
    <property type="component" value="Chromosome"/>
</dbReference>
<organism evidence="4 5">
    <name type="scientific">Iocasia fonsfrigidae</name>
    <dbReference type="NCBI Taxonomy" id="2682810"/>
    <lineage>
        <taxon>Bacteria</taxon>
        <taxon>Bacillati</taxon>
        <taxon>Bacillota</taxon>
        <taxon>Clostridia</taxon>
        <taxon>Halanaerobiales</taxon>
        <taxon>Halanaerobiaceae</taxon>
        <taxon>Iocasia</taxon>
    </lineage>
</organism>
<dbReference type="SUPFAM" id="SSF51735">
    <property type="entry name" value="NAD(P)-binding Rossmann-fold domains"/>
    <property type="match status" value="1"/>
</dbReference>
<dbReference type="GO" id="GO:0016491">
    <property type="term" value="F:oxidoreductase activity"/>
    <property type="evidence" value="ECO:0007669"/>
    <property type="project" value="UniProtKB-KW"/>
</dbReference>
<keyword evidence="2" id="KW-0560">Oxidoreductase</keyword>